<dbReference type="SUPFAM" id="SSF54211">
    <property type="entry name" value="Ribosomal protein S5 domain 2-like"/>
    <property type="match status" value="1"/>
</dbReference>
<dbReference type="Gene3D" id="3.30.230.70">
    <property type="entry name" value="GHMP Kinase, N-terminal domain"/>
    <property type="match status" value="1"/>
</dbReference>
<evidence type="ECO:0000256" key="1">
    <source>
        <dbReference type="ARBA" id="ARBA00004496"/>
    </source>
</evidence>
<dbReference type="GO" id="GO:0003723">
    <property type="term" value="F:RNA binding"/>
    <property type="evidence" value="ECO:0007669"/>
    <property type="project" value="TreeGrafter"/>
</dbReference>
<dbReference type="GO" id="GO:0071028">
    <property type="term" value="P:nuclear mRNA surveillance"/>
    <property type="evidence" value="ECO:0007669"/>
    <property type="project" value="TreeGrafter"/>
</dbReference>
<dbReference type="EMBL" id="JANBUW010000087">
    <property type="protein sequence ID" value="KAJ2849307.1"/>
    <property type="molecule type" value="Genomic_DNA"/>
</dbReference>
<keyword evidence="4" id="KW-0963">Cytoplasm</keyword>
<dbReference type="FunFam" id="3.30.230.70:FF:000004">
    <property type="entry name" value="Exosome complex component Rrp41"/>
    <property type="match status" value="1"/>
</dbReference>
<gene>
    <name evidence="10" type="primary">SKI6</name>
    <name evidence="10" type="ORF">IWW36_002721</name>
</gene>
<keyword evidence="5" id="KW-0271">Exosome</keyword>
<sequence>MSRQELLSPEGLRIDGRRANELRRIACKASVLNTADGSAYYEQGNTKVLVAVFGPREPRQRTALQQHDQAIINVEFNVAPFSTSERRKRSKGDKRLLEISSFVRQTFEGAVQRGVYPRSQIDIYVHLLQHDGGMLEACVNAATLALVDAGISMDDYVCACTAGLVDEQPLLDLNGQEESAINMPGLTVAVLPRNGSIALLQMESKIHATKLDDVMQLAIEGCKHIHKKLDEAVLAAANDLAVKLNNSVQ</sequence>
<evidence type="ECO:0000256" key="3">
    <source>
        <dbReference type="ARBA" id="ARBA00006678"/>
    </source>
</evidence>
<evidence type="ECO:0000259" key="8">
    <source>
        <dbReference type="Pfam" id="PF01138"/>
    </source>
</evidence>
<dbReference type="PANTHER" id="PTHR11953">
    <property type="entry name" value="EXOSOME COMPLEX COMPONENT"/>
    <property type="match status" value="1"/>
</dbReference>
<protein>
    <recommendedName>
        <fullName evidence="7">Ribosomal RNA-processing protein 41</fullName>
    </recommendedName>
</protein>
<dbReference type="GO" id="GO:0000176">
    <property type="term" value="C:nuclear exosome (RNase complex)"/>
    <property type="evidence" value="ECO:0007669"/>
    <property type="project" value="TreeGrafter"/>
</dbReference>
<dbReference type="Proteomes" id="UP001139887">
    <property type="component" value="Unassembled WGS sequence"/>
</dbReference>
<dbReference type="InterPro" id="IPR001247">
    <property type="entry name" value="ExoRNase_PH_dom1"/>
</dbReference>
<dbReference type="CDD" id="cd11370">
    <property type="entry name" value="RNase_PH_RRP41"/>
    <property type="match status" value="1"/>
</dbReference>
<accession>A0A9W8IFC8</accession>
<organism evidence="10 11">
    <name type="scientific">Coemansia brasiliensis</name>
    <dbReference type="NCBI Taxonomy" id="2650707"/>
    <lineage>
        <taxon>Eukaryota</taxon>
        <taxon>Fungi</taxon>
        <taxon>Fungi incertae sedis</taxon>
        <taxon>Zoopagomycota</taxon>
        <taxon>Kickxellomycotina</taxon>
        <taxon>Kickxellomycetes</taxon>
        <taxon>Kickxellales</taxon>
        <taxon>Kickxellaceae</taxon>
        <taxon>Coemansia</taxon>
    </lineage>
</organism>
<feature type="domain" description="Exoribonuclease phosphorolytic" evidence="8">
    <location>
        <begin position="21"/>
        <end position="151"/>
    </location>
</feature>
<dbReference type="GO" id="GO:0000177">
    <property type="term" value="C:cytoplasmic exosome (RNase complex)"/>
    <property type="evidence" value="ECO:0007669"/>
    <property type="project" value="TreeGrafter"/>
</dbReference>
<evidence type="ECO:0000256" key="6">
    <source>
        <dbReference type="ARBA" id="ARBA00063066"/>
    </source>
</evidence>
<evidence type="ECO:0000313" key="10">
    <source>
        <dbReference type="EMBL" id="KAJ2849307.1"/>
    </source>
</evidence>
<dbReference type="GO" id="GO:0005730">
    <property type="term" value="C:nucleolus"/>
    <property type="evidence" value="ECO:0007669"/>
    <property type="project" value="UniProtKB-SubCell"/>
</dbReference>
<evidence type="ECO:0000256" key="4">
    <source>
        <dbReference type="ARBA" id="ARBA00022490"/>
    </source>
</evidence>
<name>A0A9W8IFC8_9FUNG</name>
<dbReference type="OrthoDB" id="437922at2759"/>
<dbReference type="SUPFAM" id="SSF55666">
    <property type="entry name" value="Ribonuclease PH domain 2-like"/>
    <property type="match status" value="1"/>
</dbReference>
<dbReference type="Pfam" id="PF01138">
    <property type="entry name" value="RNase_PH"/>
    <property type="match status" value="1"/>
</dbReference>
<dbReference type="InterPro" id="IPR036345">
    <property type="entry name" value="ExoRNase_PH_dom2_sf"/>
</dbReference>
<comment type="caution">
    <text evidence="10">The sequence shown here is derived from an EMBL/GenBank/DDBJ whole genome shotgun (WGS) entry which is preliminary data.</text>
</comment>
<evidence type="ECO:0000256" key="2">
    <source>
        <dbReference type="ARBA" id="ARBA00004604"/>
    </source>
</evidence>
<dbReference type="GO" id="GO:0071051">
    <property type="term" value="P:poly(A)-dependent snoRNA 3'-end processing"/>
    <property type="evidence" value="ECO:0007669"/>
    <property type="project" value="TreeGrafter"/>
</dbReference>
<evidence type="ECO:0000256" key="7">
    <source>
        <dbReference type="ARBA" id="ARBA00077929"/>
    </source>
</evidence>
<evidence type="ECO:0000256" key="5">
    <source>
        <dbReference type="ARBA" id="ARBA00022835"/>
    </source>
</evidence>
<comment type="similarity">
    <text evidence="3">Belongs to the RNase PH family.</text>
</comment>
<comment type="subunit">
    <text evidence="6">Component of the RNA exosome complex. Specifically part of the catalytically inactive RNA exosome core complex (Exo-9) which may associate with the catalytic subunits RRP6 and DIS3 in cytoplasmic- and nuclear-specific RNA exosome complex forms. Exo-9 is formed by a hexameric base ring of RNase PH domain-containing subunits and a cap ring consisting of CSL4, RRP4 and RRP40.</text>
</comment>
<dbReference type="PANTHER" id="PTHR11953:SF0">
    <property type="entry name" value="EXOSOME COMPLEX COMPONENT RRP41"/>
    <property type="match status" value="1"/>
</dbReference>
<dbReference type="Pfam" id="PF03725">
    <property type="entry name" value="RNase_PH_C"/>
    <property type="match status" value="1"/>
</dbReference>
<dbReference type="GO" id="GO:0034475">
    <property type="term" value="P:U4 snRNA 3'-end processing"/>
    <property type="evidence" value="ECO:0007669"/>
    <property type="project" value="TreeGrafter"/>
</dbReference>
<keyword evidence="11" id="KW-1185">Reference proteome</keyword>
<comment type="subcellular location">
    <subcellularLocation>
        <location evidence="1">Cytoplasm</location>
    </subcellularLocation>
    <subcellularLocation>
        <location evidence="2">Nucleus</location>
        <location evidence="2">Nucleolus</location>
    </subcellularLocation>
</comment>
<dbReference type="InterPro" id="IPR050080">
    <property type="entry name" value="RNase_PH"/>
</dbReference>
<reference evidence="10" key="1">
    <citation type="submission" date="2022-07" db="EMBL/GenBank/DDBJ databases">
        <title>Phylogenomic reconstructions and comparative analyses of Kickxellomycotina fungi.</title>
        <authorList>
            <person name="Reynolds N.K."/>
            <person name="Stajich J.E."/>
            <person name="Barry K."/>
            <person name="Grigoriev I.V."/>
            <person name="Crous P."/>
            <person name="Smith M.E."/>
        </authorList>
    </citation>
    <scope>NUCLEOTIDE SEQUENCE</scope>
    <source>
        <strain evidence="10">NRRL 1566</strain>
    </source>
</reference>
<dbReference type="InterPro" id="IPR027408">
    <property type="entry name" value="PNPase/RNase_PH_dom_sf"/>
</dbReference>
<evidence type="ECO:0000259" key="9">
    <source>
        <dbReference type="Pfam" id="PF03725"/>
    </source>
</evidence>
<feature type="domain" description="Exoribonuclease phosphorolytic" evidence="9">
    <location>
        <begin position="155"/>
        <end position="221"/>
    </location>
</feature>
<dbReference type="InterPro" id="IPR020568">
    <property type="entry name" value="Ribosomal_Su5_D2-typ_SF"/>
</dbReference>
<dbReference type="GO" id="GO:0016075">
    <property type="term" value="P:rRNA catabolic process"/>
    <property type="evidence" value="ECO:0007669"/>
    <property type="project" value="TreeGrafter"/>
</dbReference>
<evidence type="ECO:0000313" key="11">
    <source>
        <dbReference type="Proteomes" id="UP001139887"/>
    </source>
</evidence>
<proteinExistence type="inferred from homology"/>
<dbReference type="InterPro" id="IPR015847">
    <property type="entry name" value="ExoRNase_PH_dom2"/>
</dbReference>
<dbReference type="AlphaFoldDB" id="A0A9W8IFC8"/>